<dbReference type="PROSITE" id="PS50846">
    <property type="entry name" value="HMA_2"/>
    <property type="match status" value="1"/>
</dbReference>
<dbReference type="InterPro" id="IPR036163">
    <property type="entry name" value="HMA_dom_sf"/>
</dbReference>
<keyword evidence="4" id="KW-0813">Transport</keyword>
<proteinExistence type="inferred from homology"/>
<dbReference type="GO" id="GO:0015097">
    <property type="term" value="F:mercury ion transmembrane transporter activity"/>
    <property type="evidence" value="ECO:0007669"/>
    <property type="project" value="InterPro"/>
</dbReference>
<comment type="subcellular location">
    <subcellularLocation>
        <location evidence="1">Cell inner membrane</location>
        <topology evidence="1">Multi-pass membrane protein</topology>
    </subcellularLocation>
</comment>
<dbReference type="GO" id="GO:0005886">
    <property type="term" value="C:plasma membrane"/>
    <property type="evidence" value="ECO:0007669"/>
    <property type="project" value="UniProtKB-SubCell"/>
</dbReference>
<dbReference type="RefSeq" id="WP_090699581.1">
    <property type="nucleotide sequence ID" value="NZ_FNHH01000003.1"/>
</dbReference>
<dbReference type="PANTHER" id="PTHR46594">
    <property type="entry name" value="P-TYPE CATION-TRANSPORTING ATPASE"/>
    <property type="match status" value="1"/>
</dbReference>
<feature type="transmembrane region" description="Helical" evidence="15">
    <location>
        <begin position="91"/>
        <end position="109"/>
    </location>
</feature>
<evidence type="ECO:0000256" key="10">
    <source>
        <dbReference type="ARBA" id="ARBA00022914"/>
    </source>
</evidence>
<feature type="transmembrane region" description="Helical" evidence="15">
    <location>
        <begin position="47"/>
        <end position="64"/>
    </location>
</feature>
<feature type="domain" description="HMA" evidence="16">
    <location>
        <begin position="129"/>
        <end position="195"/>
    </location>
</feature>
<dbReference type="InterPro" id="IPR003457">
    <property type="entry name" value="Transprt_MerT"/>
</dbReference>
<keyword evidence="18" id="KW-1185">Reference proteome</keyword>
<keyword evidence="11 15" id="KW-1133">Transmembrane helix</keyword>
<name>A0A1G9NK24_9SPHI</name>
<evidence type="ECO:0000256" key="13">
    <source>
        <dbReference type="ARBA" id="ARBA00030934"/>
    </source>
</evidence>
<keyword evidence="8 15" id="KW-0812">Transmembrane</keyword>
<dbReference type="STRING" id="990371.SAMN05421813_10351"/>
<dbReference type="SUPFAM" id="SSF55008">
    <property type="entry name" value="HMA, heavy metal-associated domain"/>
    <property type="match status" value="1"/>
</dbReference>
<evidence type="ECO:0000256" key="14">
    <source>
        <dbReference type="ARBA" id="ARBA00045720"/>
    </source>
</evidence>
<keyword evidence="5" id="KW-0475">Mercuric resistance</keyword>
<keyword evidence="10" id="KW-0476">Mercury</keyword>
<keyword evidence="9" id="KW-0479">Metal-binding</keyword>
<dbReference type="PANTHER" id="PTHR46594:SF4">
    <property type="entry name" value="P-TYPE CATION-TRANSPORTING ATPASE"/>
    <property type="match status" value="1"/>
</dbReference>
<dbReference type="CDD" id="cd00371">
    <property type="entry name" value="HMA"/>
    <property type="match status" value="1"/>
</dbReference>
<evidence type="ECO:0000256" key="11">
    <source>
        <dbReference type="ARBA" id="ARBA00022989"/>
    </source>
</evidence>
<gene>
    <name evidence="17" type="ORF">SAMN05421813_10351</name>
</gene>
<keyword evidence="12 15" id="KW-0472">Membrane</keyword>
<comment type="similarity">
    <text evidence="2">Belongs to the MerT family.</text>
</comment>
<comment type="function">
    <text evidence="14">Involved in mercury resistance. Probably transfers a mercuric ion from the periplasmic Hg(2+)-binding protein MerP to the cytoplasmic mercuric reductase MerA.</text>
</comment>
<reference evidence="18" key="1">
    <citation type="submission" date="2016-10" db="EMBL/GenBank/DDBJ databases">
        <authorList>
            <person name="Varghese N."/>
            <person name="Submissions S."/>
        </authorList>
    </citation>
    <scope>NUCLEOTIDE SEQUENCE [LARGE SCALE GENOMIC DNA]</scope>
    <source>
        <strain evidence="18">DSM 24536</strain>
    </source>
</reference>
<dbReference type="Pfam" id="PF00403">
    <property type="entry name" value="HMA"/>
    <property type="match status" value="1"/>
</dbReference>
<dbReference type="EMBL" id="FNHH01000003">
    <property type="protein sequence ID" value="SDL86335.1"/>
    <property type="molecule type" value="Genomic_DNA"/>
</dbReference>
<evidence type="ECO:0000256" key="5">
    <source>
        <dbReference type="ARBA" id="ARBA00022466"/>
    </source>
</evidence>
<evidence type="ECO:0000256" key="8">
    <source>
        <dbReference type="ARBA" id="ARBA00022692"/>
    </source>
</evidence>
<evidence type="ECO:0000313" key="17">
    <source>
        <dbReference type="EMBL" id="SDL86335.1"/>
    </source>
</evidence>
<dbReference type="GO" id="GO:0046872">
    <property type="term" value="F:metal ion binding"/>
    <property type="evidence" value="ECO:0007669"/>
    <property type="project" value="UniProtKB-KW"/>
</dbReference>
<organism evidence="17 18">
    <name type="scientific">Daejeonella rubra</name>
    <dbReference type="NCBI Taxonomy" id="990371"/>
    <lineage>
        <taxon>Bacteria</taxon>
        <taxon>Pseudomonadati</taxon>
        <taxon>Bacteroidota</taxon>
        <taxon>Sphingobacteriia</taxon>
        <taxon>Sphingobacteriales</taxon>
        <taxon>Sphingobacteriaceae</taxon>
        <taxon>Daejeonella</taxon>
    </lineage>
</organism>
<dbReference type="InterPro" id="IPR006121">
    <property type="entry name" value="HMA_dom"/>
</dbReference>
<dbReference type="Gene3D" id="3.30.70.100">
    <property type="match status" value="1"/>
</dbReference>
<feature type="transmembrane region" description="Helical" evidence="15">
    <location>
        <begin position="12"/>
        <end position="41"/>
    </location>
</feature>
<evidence type="ECO:0000259" key="16">
    <source>
        <dbReference type="PROSITE" id="PS50846"/>
    </source>
</evidence>
<dbReference type="NCBIfam" id="NF033556">
    <property type="entry name" value="MerTP_fusion"/>
    <property type="match status" value="1"/>
</dbReference>
<evidence type="ECO:0000256" key="6">
    <source>
        <dbReference type="ARBA" id="ARBA00022475"/>
    </source>
</evidence>
<dbReference type="Gene3D" id="1.10.287.910">
    <property type="entry name" value="bacterial mercury transporter, merf"/>
    <property type="match status" value="1"/>
</dbReference>
<sequence length="200" mass="22288">MKNAIQKSWLGGILAAIAASLCCIAPLLAVFGGISGAATYFNWMEPFRPYMIGLTILIFAIIWYQQLATRQGQQGDCCEPVKRSFWQSKKFLLIVTLCSGMLIFFPYYSSLFYRTPRPSAAAISQARFSYVKLNIKGMSCADCTKHIDGSLLEINGVATSRTSFEKSETIVRYDPAKTNADSINHKIKEIGYQPTLIKNN</sequence>
<dbReference type="Proteomes" id="UP000199226">
    <property type="component" value="Unassembled WGS sequence"/>
</dbReference>
<evidence type="ECO:0000256" key="12">
    <source>
        <dbReference type="ARBA" id="ARBA00023136"/>
    </source>
</evidence>
<accession>A0A1G9NK24</accession>
<dbReference type="AlphaFoldDB" id="A0A1G9NK24"/>
<keyword evidence="6" id="KW-1003">Cell membrane</keyword>
<evidence type="ECO:0000256" key="4">
    <source>
        <dbReference type="ARBA" id="ARBA00022448"/>
    </source>
</evidence>
<keyword evidence="7" id="KW-0997">Cell inner membrane</keyword>
<dbReference type="Pfam" id="PF02411">
    <property type="entry name" value="MerT"/>
    <property type="match status" value="1"/>
</dbReference>
<evidence type="ECO:0000256" key="2">
    <source>
        <dbReference type="ARBA" id="ARBA00008224"/>
    </source>
</evidence>
<evidence type="ECO:0000256" key="7">
    <source>
        <dbReference type="ARBA" id="ARBA00022519"/>
    </source>
</evidence>
<evidence type="ECO:0000313" key="18">
    <source>
        <dbReference type="Proteomes" id="UP000199226"/>
    </source>
</evidence>
<protein>
    <recommendedName>
        <fullName evidence="3">Mercuric transport protein MerT</fullName>
    </recommendedName>
    <alternativeName>
        <fullName evidence="13">Mercury ion transport protein</fullName>
    </alternativeName>
</protein>
<evidence type="ECO:0000256" key="15">
    <source>
        <dbReference type="SAM" id="Phobius"/>
    </source>
</evidence>
<dbReference type="OrthoDB" id="1493145at2"/>
<dbReference type="FunFam" id="3.30.70.100:FF:000001">
    <property type="entry name" value="ATPase copper transporting beta"/>
    <property type="match status" value="1"/>
</dbReference>
<evidence type="ECO:0000256" key="9">
    <source>
        <dbReference type="ARBA" id="ARBA00022723"/>
    </source>
</evidence>
<evidence type="ECO:0000256" key="1">
    <source>
        <dbReference type="ARBA" id="ARBA00004429"/>
    </source>
</evidence>
<evidence type="ECO:0000256" key="3">
    <source>
        <dbReference type="ARBA" id="ARBA00017053"/>
    </source>
</evidence>